<dbReference type="Proteomes" id="UP000240009">
    <property type="component" value="Unassembled WGS sequence"/>
</dbReference>
<dbReference type="OrthoDB" id="9804747at2"/>
<dbReference type="CDD" id="cd00077">
    <property type="entry name" value="HDc"/>
    <property type="match status" value="1"/>
</dbReference>
<reference evidence="4 5" key="1">
    <citation type="submission" date="2018-02" db="EMBL/GenBank/DDBJ databases">
        <title>Comparative genomes isolates from brazilian mangrove.</title>
        <authorList>
            <person name="Araujo J.E."/>
            <person name="Taketani R.G."/>
            <person name="Silva M.C.P."/>
            <person name="Loureco M.V."/>
            <person name="Andreote F.D."/>
        </authorList>
    </citation>
    <scope>NUCLEOTIDE SEQUENCE [LARGE SCALE GENOMIC DNA]</scope>
    <source>
        <strain evidence="4 5">HEX-2 MGV</strain>
    </source>
</reference>
<dbReference type="GO" id="GO:0000160">
    <property type="term" value="P:phosphorelay signal transduction system"/>
    <property type="evidence" value="ECO:0007669"/>
    <property type="project" value="InterPro"/>
</dbReference>
<evidence type="ECO:0000256" key="1">
    <source>
        <dbReference type="PROSITE-ProRule" id="PRU00169"/>
    </source>
</evidence>
<accession>A0A2S8FM01</accession>
<dbReference type="SMART" id="SM00448">
    <property type="entry name" value="REC"/>
    <property type="match status" value="1"/>
</dbReference>
<dbReference type="InterPro" id="IPR003607">
    <property type="entry name" value="HD/PDEase_dom"/>
</dbReference>
<dbReference type="InterPro" id="IPR037522">
    <property type="entry name" value="HD_GYP_dom"/>
</dbReference>
<dbReference type="PANTHER" id="PTHR45228:SF5">
    <property type="entry name" value="CYCLIC DI-GMP PHOSPHODIESTERASE VC_1348-RELATED"/>
    <property type="match status" value="1"/>
</dbReference>
<dbReference type="InterPro" id="IPR011006">
    <property type="entry name" value="CheY-like_superfamily"/>
</dbReference>
<evidence type="ECO:0000259" key="2">
    <source>
        <dbReference type="PROSITE" id="PS50110"/>
    </source>
</evidence>
<evidence type="ECO:0000259" key="3">
    <source>
        <dbReference type="PROSITE" id="PS51832"/>
    </source>
</evidence>
<dbReference type="InterPro" id="IPR052020">
    <property type="entry name" value="Cyclic_di-GMP/3'3'-cGAMP_PDE"/>
</dbReference>
<proteinExistence type="predicted"/>
<dbReference type="PROSITE" id="PS50110">
    <property type="entry name" value="RESPONSE_REGULATORY"/>
    <property type="match status" value="1"/>
</dbReference>
<gene>
    <name evidence="4" type="ORF">C5Y96_10205</name>
</gene>
<dbReference type="Gene3D" id="3.40.50.2300">
    <property type="match status" value="1"/>
</dbReference>
<sequence>MIIHDRDTIQAPILLVDDDPSCLGMLSDVLSALGIPVETARDGNEALEMIYQGDFRIVLSDWQMPGMSGVELCRRVRQRPLSGYVYFILLTSLDRQHNLVSGLRAGADDFITKPFDPEELHIRLRAANRIVSLESRNVIIFALAKLAESRDPETGAHLERMREYSRLLAEDLSQQPKYADTVDADYVRTIYLTSPLHDIGKVGIPDHVLLKPGKLTAEEFEIMKQHTLVGFHTLDAALREQPEAAYLRFARDIACSHHEKYDGTGYPYGLKGEDIPLCGRIVAVADVYDALTTARVYKEAFSHEKACQIIREGRGAHFDPDVVDAFFRREEEIVDINQRLNDALVYPELPQMSPSVSFPTGPIPTAN</sequence>
<evidence type="ECO:0000313" key="5">
    <source>
        <dbReference type="Proteomes" id="UP000240009"/>
    </source>
</evidence>
<dbReference type="CDD" id="cd17574">
    <property type="entry name" value="REC_OmpR"/>
    <property type="match status" value="1"/>
</dbReference>
<dbReference type="AlphaFoldDB" id="A0A2S8FM01"/>
<name>A0A2S8FM01_9BACT</name>
<dbReference type="InterPro" id="IPR001789">
    <property type="entry name" value="Sig_transdc_resp-reg_receiver"/>
</dbReference>
<dbReference type="SUPFAM" id="SSF109604">
    <property type="entry name" value="HD-domain/PDEase-like"/>
    <property type="match status" value="1"/>
</dbReference>
<dbReference type="SMART" id="SM00471">
    <property type="entry name" value="HDc"/>
    <property type="match status" value="1"/>
</dbReference>
<dbReference type="PROSITE" id="PS51832">
    <property type="entry name" value="HD_GYP"/>
    <property type="match status" value="1"/>
</dbReference>
<evidence type="ECO:0000313" key="4">
    <source>
        <dbReference type="EMBL" id="PQO33219.1"/>
    </source>
</evidence>
<comment type="caution">
    <text evidence="4">The sequence shown here is derived from an EMBL/GenBank/DDBJ whole genome shotgun (WGS) entry which is preliminary data.</text>
</comment>
<protein>
    <submittedName>
        <fullName evidence="4">Two-component system response regulator</fullName>
    </submittedName>
</protein>
<dbReference type="PANTHER" id="PTHR45228">
    <property type="entry name" value="CYCLIC DI-GMP PHOSPHODIESTERASE TM_0186-RELATED"/>
    <property type="match status" value="1"/>
</dbReference>
<organism evidence="4 5">
    <name type="scientific">Blastopirellula marina</name>
    <dbReference type="NCBI Taxonomy" id="124"/>
    <lineage>
        <taxon>Bacteria</taxon>
        <taxon>Pseudomonadati</taxon>
        <taxon>Planctomycetota</taxon>
        <taxon>Planctomycetia</taxon>
        <taxon>Pirellulales</taxon>
        <taxon>Pirellulaceae</taxon>
        <taxon>Blastopirellula</taxon>
    </lineage>
</organism>
<keyword evidence="1" id="KW-0597">Phosphoprotein</keyword>
<dbReference type="Pfam" id="PF13487">
    <property type="entry name" value="HD_5"/>
    <property type="match status" value="1"/>
</dbReference>
<dbReference type="EMBL" id="PUIA01000035">
    <property type="protein sequence ID" value="PQO33219.1"/>
    <property type="molecule type" value="Genomic_DNA"/>
</dbReference>
<dbReference type="SUPFAM" id="SSF52172">
    <property type="entry name" value="CheY-like"/>
    <property type="match status" value="1"/>
</dbReference>
<feature type="modified residue" description="4-aspartylphosphate" evidence="1">
    <location>
        <position position="61"/>
    </location>
</feature>
<feature type="domain" description="HD-GYP" evidence="3">
    <location>
        <begin position="132"/>
        <end position="342"/>
    </location>
</feature>
<feature type="domain" description="Response regulatory" evidence="2">
    <location>
        <begin position="12"/>
        <end position="128"/>
    </location>
</feature>
<dbReference type="Gene3D" id="1.10.3210.10">
    <property type="entry name" value="Hypothetical protein af1432"/>
    <property type="match status" value="1"/>
</dbReference>
<dbReference type="Pfam" id="PF00072">
    <property type="entry name" value="Response_reg"/>
    <property type="match status" value="1"/>
</dbReference>
<dbReference type="RefSeq" id="WP_105352762.1">
    <property type="nucleotide sequence ID" value="NZ_PUIA01000035.1"/>
</dbReference>